<evidence type="ECO:0000256" key="1">
    <source>
        <dbReference type="SAM" id="Coils"/>
    </source>
</evidence>
<dbReference type="Proteomes" id="UP000006085">
    <property type="component" value="Unassembled WGS sequence"/>
</dbReference>
<evidence type="ECO:0000313" key="3">
    <source>
        <dbReference type="EMBL" id="EKB58694.1"/>
    </source>
</evidence>
<name>K1MRE0_9FLAO</name>
<feature type="signal peptide" evidence="2">
    <location>
        <begin position="1"/>
        <end position="22"/>
    </location>
</feature>
<comment type="caution">
    <text evidence="3">The sequence shown here is derived from an EMBL/GenBank/DDBJ whole genome shotgun (WGS) entry which is preliminary data.</text>
</comment>
<dbReference type="PATRIC" id="fig|883096.3.peg.606"/>
<evidence type="ECO:0000256" key="2">
    <source>
        <dbReference type="SAM" id="SignalP"/>
    </source>
</evidence>
<feature type="chain" id="PRO_5005686871" evidence="2">
    <location>
        <begin position="23"/>
        <end position="683"/>
    </location>
</feature>
<dbReference type="eggNOG" id="COG5295">
    <property type="taxonomic scope" value="Bacteria"/>
</dbReference>
<evidence type="ECO:0000313" key="4">
    <source>
        <dbReference type="Proteomes" id="UP000006085"/>
    </source>
</evidence>
<keyword evidence="4" id="KW-1185">Reference proteome</keyword>
<gene>
    <name evidence="3" type="ORF">HMPREF9699_00594</name>
</gene>
<proteinExistence type="predicted"/>
<dbReference type="HOGENOM" id="CLU_030782_0_0_10"/>
<keyword evidence="1" id="KW-0175">Coiled coil</keyword>
<protein>
    <submittedName>
        <fullName evidence="3">Uncharacterized protein</fullName>
    </submittedName>
</protein>
<feature type="coiled-coil region" evidence="1">
    <location>
        <begin position="647"/>
        <end position="681"/>
    </location>
</feature>
<keyword evidence="2" id="KW-0732">Signal</keyword>
<dbReference type="AlphaFoldDB" id="K1MRE0"/>
<dbReference type="EMBL" id="AGYA01000012">
    <property type="protein sequence ID" value="EKB58694.1"/>
    <property type="molecule type" value="Genomic_DNA"/>
</dbReference>
<accession>K1MRE0</accession>
<dbReference type="OrthoDB" id="1430919at2"/>
<reference evidence="3 4" key="1">
    <citation type="submission" date="2012-07" db="EMBL/GenBank/DDBJ databases">
        <title>The Genome Sequence of Bergeyella zoohelcum ATCC 43767.</title>
        <authorList>
            <consortium name="The Broad Institute Genome Sequencing Platform"/>
            <person name="Earl A."/>
            <person name="Ward D."/>
            <person name="Feldgarden M."/>
            <person name="Gevers D."/>
            <person name="Huys G."/>
            <person name="Walker B."/>
            <person name="Young S.K."/>
            <person name="Zeng Q."/>
            <person name="Gargeya S."/>
            <person name="Fitzgerald M."/>
            <person name="Haas B."/>
            <person name="Abouelleil A."/>
            <person name="Alvarado L."/>
            <person name="Arachchi H.M."/>
            <person name="Berlin A.M."/>
            <person name="Chapman S.B."/>
            <person name="Goldberg J."/>
            <person name="Griggs A."/>
            <person name="Gujja S."/>
            <person name="Hansen M."/>
            <person name="Howarth C."/>
            <person name="Imamovic A."/>
            <person name="Larimer J."/>
            <person name="McCowen C."/>
            <person name="Montmayeur A."/>
            <person name="Murphy C."/>
            <person name="Neiman D."/>
            <person name="Pearson M."/>
            <person name="Priest M."/>
            <person name="Roberts A."/>
            <person name="Saif S."/>
            <person name="Shea T."/>
            <person name="Sisk P."/>
            <person name="Sykes S."/>
            <person name="Wortman J."/>
            <person name="Nusbaum C."/>
            <person name="Birren B."/>
        </authorList>
    </citation>
    <scope>NUCLEOTIDE SEQUENCE [LARGE SCALE GENOMIC DNA]</scope>
    <source>
        <strain evidence="3 4">ATCC 43767</strain>
    </source>
</reference>
<organism evidence="3 4">
    <name type="scientific">Bergeyella zoohelcum ATCC 43767</name>
    <dbReference type="NCBI Taxonomy" id="883096"/>
    <lineage>
        <taxon>Bacteria</taxon>
        <taxon>Pseudomonadati</taxon>
        <taxon>Bacteroidota</taxon>
        <taxon>Flavobacteriia</taxon>
        <taxon>Flavobacteriales</taxon>
        <taxon>Weeksellaceae</taxon>
        <taxon>Bergeyella</taxon>
    </lineage>
</organism>
<dbReference type="STRING" id="883096.HMPREF9699_00594"/>
<sequence length="683" mass="73966">MNKTTIKISVLAFLGFMTYGYAQQQQQDPYKGKVGVNTIEPSATMDIRPSTANAQKEATTNEGIIAPKLSKTRIANIETPVEGTLVYATDETTSPISAYTGGDTKVAKITEKGYYYYNGTEWVKAGSDATDQLWAQRDNGGVTETYLKPALTNNDIVSYQENRRLYNNLGEFKFDTNTFSLGTNLLGAKDLPFFNGISSDALPMAANLGAGNPFTFDNAYLFSANAGQIKQTHVQNAQNTSSIGAKKSYSGGASLLFTDRDVTGDLGYLSGFSANAKVNSNVNVGFLFGLGTNPTAGDFAGSTNPNVSVMEGVRVFTSSLANSTVSNLIGISSTPVAYKSKNDNIIGVNSLAESGSGFWYTKNDGGVFTKTTLKSLLGVKSTAEAKPNSTINVLASSFNVSKFYNTSNVTHGYGISNHSFFENGATVKDFSSYETGLNADGSVNIDNYAVFKFYKTPSQNMESFNPKRMFGLWLSDINNGTEFNYAIHTGAGNIRFGDLQHSVSTNVASTGDRPVFVTADGVLKVGTASTIRSAWVPDTASNSVQLAITSANGDRTTHPISITDDGMVRATSFQGVNGATIFPDYVFQKYYTGTSSIKADYNFKSLSQVEDFVKANGHLPGYKSAATIKAQGYVDLMETQLTNVEKIEELYLHLMEKEKEVKELRNKNQELENRLERLEKLLK</sequence>